<feature type="domain" description="DUF4136" evidence="2">
    <location>
        <begin position="26"/>
        <end position="180"/>
    </location>
</feature>
<keyword evidence="4" id="KW-1185">Reference proteome</keyword>
<dbReference type="RefSeq" id="WP_254163736.1">
    <property type="nucleotide sequence ID" value="NZ_JAHESF010000011.1"/>
</dbReference>
<comment type="caution">
    <text evidence="3">The sequence shown here is derived from an EMBL/GenBank/DDBJ whole genome shotgun (WGS) entry which is preliminary data.</text>
</comment>
<feature type="signal peptide" evidence="1">
    <location>
        <begin position="1"/>
        <end position="21"/>
    </location>
</feature>
<reference evidence="3 4" key="1">
    <citation type="submission" date="2021-05" db="EMBL/GenBank/DDBJ databases">
        <title>A Polyphasic approach of four new species of the genus Ohtaekwangia: Ohtaekwangia histidinii sp. nov., Ohtaekwangia cretensis sp. nov., Ohtaekwangia indiensis sp. nov., Ohtaekwangia reichenbachii sp. nov. from diverse environment.</title>
        <authorList>
            <person name="Octaviana S."/>
        </authorList>
    </citation>
    <scope>NUCLEOTIDE SEQUENCE [LARGE SCALE GENOMIC DNA]</scope>
    <source>
        <strain evidence="3 4">PWU4</strain>
    </source>
</reference>
<evidence type="ECO:0000259" key="2">
    <source>
        <dbReference type="Pfam" id="PF13590"/>
    </source>
</evidence>
<feature type="chain" id="PRO_5042874230" evidence="1">
    <location>
        <begin position="22"/>
        <end position="190"/>
    </location>
</feature>
<dbReference type="InterPro" id="IPR025411">
    <property type="entry name" value="DUF4136"/>
</dbReference>
<protein>
    <submittedName>
        <fullName evidence="3">DUF4136 domain-containing protein</fullName>
    </submittedName>
</protein>
<organism evidence="3 4">
    <name type="scientific">Chryseosolibacter histidini</name>
    <dbReference type="NCBI Taxonomy" id="2782349"/>
    <lineage>
        <taxon>Bacteria</taxon>
        <taxon>Pseudomonadati</taxon>
        <taxon>Bacteroidota</taxon>
        <taxon>Cytophagia</taxon>
        <taxon>Cytophagales</taxon>
        <taxon>Chryseotaleaceae</taxon>
        <taxon>Chryseosolibacter</taxon>
    </lineage>
</organism>
<dbReference type="Gene3D" id="3.30.160.670">
    <property type="match status" value="1"/>
</dbReference>
<dbReference type="Proteomes" id="UP001319200">
    <property type="component" value="Unassembled WGS sequence"/>
</dbReference>
<proteinExistence type="predicted"/>
<evidence type="ECO:0000313" key="3">
    <source>
        <dbReference type="EMBL" id="MBT1697866.1"/>
    </source>
</evidence>
<accession>A0AAP2GJ17</accession>
<dbReference type="Pfam" id="PF13590">
    <property type="entry name" value="DUF4136"/>
    <property type="match status" value="1"/>
</dbReference>
<gene>
    <name evidence="3" type="ORF">KK083_13315</name>
</gene>
<evidence type="ECO:0000256" key="1">
    <source>
        <dbReference type="SAM" id="SignalP"/>
    </source>
</evidence>
<dbReference type="EMBL" id="JAHESF010000011">
    <property type="protein sequence ID" value="MBT1697866.1"/>
    <property type="molecule type" value="Genomic_DNA"/>
</dbReference>
<name>A0AAP2GJ17_9BACT</name>
<dbReference type="AlphaFoldDB" id="A0AAP2GJ17"/>
<keyword evidence="1" id="KW-0732">Signal</keyword>
<sequence>MRKKGLVTGLLVMVSVVVVNAQRITVASDKAADTDFSKFKTFYWTSQVDNQLDEGYNFLNDLILKAQVRDAVKAELMGLGYKLNPDSPDLLVNFRVFDKPVRLRGTEGYGTSYWGNDQYRSISDTTSYAVEAGTLLISLVDRKEGAIVWQGFASGLIDNNQFIKDEGKIREAVNMIFDEYGLRAKEYSRK</sequence>
<evidence type="ECO:0000313" key="4">
    <source>
        <dbReference type="Proteomes" id="UP001319200"/>
    </source>
</evidence>